<dbReference type="Gene3D" id="3.10.180.10">
    <property type="entry name" value="2,3-Dihydroxybiphenyl 1,2-Dioxygenase, domain 1"/>
    <property type="match status" value="1"/>
</dbReference>
<dbReference type="GO" id="GO:0016829">
    <property type="term" value="F:lyase activity"/>
    <property type="evidence" value="ECO:0007669"/>
    <property type="project" value="UniProtKB-KW"/>
</dbReference>
<name>A0A246WM14_9BURK</name>
<dbReference type="RefSeq" id="WP_079216876.1">
    <property type="nucleotide sequence ID" value="NZ_CP018845.1"/>
</dbReference>
<dbReference type="EMBL" id="JABFMT010000016">
    <property type="protein sequence ID" value="NUU02992.1"/>
    <property type="molecule type" value="Genomic_DNA"/>
</dbReference>
<dbReference type="Proteomes" id="UP000197596">
    <property type="component" value="Unassembled WGS sequence"/>
</dbReference>
<accession>A0A246WM14</accession>
<sequence length="127" mass="13577">MGKSLAGQESDEALAASANFYRQALGVQVVRRVELAQGHYAMHDLARPGEAATLIEMIRERRRNGCRLAYVVPDIRLACRRLQECGAVVCLPALDGNMASVCSPDGVPAELIQGSPQGTSAPTPMRA</sequence>
<evidence type="ECO:0000313" key="2">
    <source>
        <dbReference type="EMBL" id="NUU02992.1"/>
    </source>
</evidence>
<feature type="domain" description="Glyoxalase-like" evidence="1">
    <location>
        <begin position="14"/>
        <end position="108"/>
    </location>
</feature>
<keyword evidence="3" id="KW-0456">Lyase</keyword>
<evidence type="ECO:0000259" key="1">
    <source>
        <dbReference type="Pfam" id="PF18029"/>
    </source>
</evidence>
<dbReference type="OrthoDB" id="9789841at2"/>
<keyword evidence="5" id="KW-1185">Reference proteome</keyword>
<gene>
    <name evidence="3" type="ORF">CEJ42_20245</name>
    <name evidence="2" type="ORF">HNO84_15410</name>
</gene>
<comment type="caution">
    <text evidence="3">The sequence shown here is derived from an EMBL/GenBank/DDBJ whole genome shotgun (WGS) entry which is preliminary data.</text>
</comment>
<dbReference type="SUPFAM" id="SSF54593">
    <property type="entry name" value="Glyoxalase/Bleomycin resistance protein/Dihydroxybiphenyl dioxygenase"/>
    <property type="match status" value="1"/>
</dbReference>
<evidence type="ECO:0000313" key="3">
    <source>
        <dbReference type="EMBL" id="OWY27380.1"/>
    </source>
</evidence>
<reference evidence="3 4" key="1">
    <citation type="submission" date="2017-06" db="EMBL/GenBank/DDBJ databases">
        <title>Herbaspirillum phytohormonus sp. nov., isolated from the root nodule of Robinia pseudoacacia in lead-zinc mine.</title>
        <authorList>
            <person name="Fan M."/>
            <person name="Lin Y."/>
        </authorList>
    </citation>
    <scope>NUCLEOTIDE SEQUENCE [LARGE SCALE GENOMIC DNA]</scope>
    <source>
        <strain evidence="3 4">HZ10</strain>
    </source>
</reference>
<dbReference type="EMBL" id="NJGU01000011">
    <property type="protein sequence ID" value="OWY27380.1"/>
    <property type="molecule type" value="Genomic_DNA"/>
</dbReference>
<dbReference type="Proteomes" id="UP000536746">
    <property type="component" value="Unassembled WGS sequence"/>
</dbReference>
<evidence type="ECO:0000313" key="5">
    <source>
        <dbReference type="Proteomes" id="UP000536746"/>
    </source>
</evidence>
<dbReference type="Pfam" id="PF18029">
    <property type="entry name" value="Glyoxalase_6"/>
    <property type="match status" value="1"/>
</dbReference>
<reference evidence="2 5" key="2">
    <citation type="journal article" date="2020" name="Front. Plant Sci.">
        <title>Isolation of Rhizosphere Bacteria That Improve Quality and Water Stress Tolerance in Greenhouse Ornamentals.</title>
        <authorList>
            <person name="Nordstedt N.P."/>
            <person name="Jones M.L."/>
        </authorList>
    </citation>
    <scope>NUCLEOTIDE SEQUENCE [LARGE SCALE GENOMIC DNA]</scope>
    <source>
        <strain evidence="2 5">C6C2</strain>
    </source>
</reference>
<organism evidence="3 4">
    <name type="scientific">Herbaspirillum robiniae</name>
    <dbReference type="NCBI Taxonomy" id="2014887"/>
    <lineage>
        <taxon>Bacteria</taxon>
        <taxon>Pseudomonadati</taxon>
        <taxon>Pseudomonadota</taxon>
        <taxon>Betaproteobacteria</taxon>
        <taxon>Burkholderiales</taxon>
        <taxon>Oxalobacteraceae</taxon>
        <taxon>Herbaspirillum</taxon>
    </lineage>
</organism>
<dbReference type="InterPro" id="IPR029068">
    <property type="entry name" value="Glyas_Bleomycin-R_OHBP_Dase"/>
</dbReference>
<dbReference type="InterPro" id="IPR041581">
    <property type="entry name" value="Glyoxalase_6"/>
</dbReference>
<protein>
    <submittedName>
        <fullName evidence="3">Lactoylglutathione lyase</fullName>
    </submittedName>
</protein>
<evidence type="ECO:0000313" key="4">
    <source>
        <dbReference type="Proteomes" id="UP000197596"/>
    </source>
</evidence>
<dbReference type="AlphaFoldDB" id="A0A246WM14"/>
<proteinExistence type="predicted"/>